<reference evidence="1" key="2">
    <citation type="submission" date="2020-05" db="UniProtKB">
        <authorList>
            <consortium name="EnsemblMetazoa"/>
        </authorList>
    </citation>
    <scope>IDENTIFICATION</scope>
    <source>
        <strain evidence="1">IAEA</strain>
    </source>
</reference>
<evidence type="ECO:0000313" key="1">
    <source>
        <dbReference type="EnsemblMetazoa" id="GPAI045913-PA"/>
    </source>
</evidence>
<sequence length="163" mass="18466">MHIFEYVFMNRSSTAAKMGEIEKRKRKALTPSCNSPLLVRLPVRVKSVFKALVPEYCIEIKSALSAQTALNINSKFGDLCFEIQLIRDKDPNNYKIASVKVKDEYHLITIICFLLSTPFLTSSTLQSLSNCPWVLEHNNPFPISSMEDQATGVLCASHESWCY</sequence>
<keyword evidence="2" id="KW-1185">Reference proteome</keyword>
<dbReference type="AlphaFoldDB" id="A0A1B0AHH6"/>
<dbReference type="Proteomes" id="UP000092445">
    <property type="component" value="Unassembled WGS sequence"/>
</dbReference>
<protein>
    <submittedName>
        <fullName evidence="1">Uncharacterized protein</fullName>
    </submittedName>
</protein>
<evidence type="ECO:0000313" key="2">
    <source>
        <dbReference type="Proteomes" id="UP000092445"/>
    </source>
</evidence>
<organism evidence="1 2">
    <name type="scientific">Glossina pallidipes</name>
    <name type="common">Tsetse fly</name>
    <dbReference type="NCBI Taxonomy" id="7398"/>
    <lineage>
        <taxon>Eukaryota</taxon>
        <taxon>Metazoa</taxon>
        <taxon>Ecdysozoa</taxon>
        <taxon>Arthropoda</taxon>
        <taxon>Hexapoda</taxon>
        <taxon>Insecta</taxon>
        <taxon>Pterygota</taxon>
        <taxon>Neoptera</taxon>
        <taxon>Endopterygota</taxon>
        <taxon>Diptera</taxon>
        <taxon>Brachycera</taxon>
        <taxon>Muscomorpha</taxon>
        <taxon>Hippoboscoidea</taxon>
        <taxon>Glossinidae</taxon>
        <taxon>Glossina</taxon>
    </lineage>
</organism>
<proteinExistence type="predicted"/>
<dbReference type="VEuPathDB" id="VectorBase:GPAI045913"/>
<reference evidence="2" key="1">
    <citation type="submission" date="2014-03" db="EMBL/GenBank/DDBJ databases">
        <authorList>
            <person name="Aksoy S."/>
            <person name="Warren W."/>
            <person name="Wilson R.K."/>
        </authorList>
    </citation>
    <scope>NUCLEOTIDE SEQUENCE [LARGE SCALE GENOMIC DNA]</scope>
    <source>
        <strain evidence="2">IAEA</strain>
    </source>
</reference>
<dbReference type="EnsemblMetazoa" id="GPAI045913-RA">
    <property type="protein sequence ID" value="GPAI045913-PA"/>
    <property type="gene ID" value="GPAI045913"/>
</dbReference>
<name>A0A1B0AHH6_GLOPL</name>
<accession>A0A1B0AHH6</accession>